<evidence type="ECO:0000256" key="4">
    <source>
        <dbReference type="ARBA" id="ARBA00022737"/>
    </source>
</evidence>
<dbReference type="Proteomes" id="UP001432027">
    <property type="component" value="Unassembled WGS sequence"/>
</dbReference>
<dbReference type="GO" id="GO:0045504">
    <property type="term" value="F:dynein heavy chain binding"/>
    <property type="evidence" value="ECO:0007669"/>
    <property type="project" value="TreeGrafter"/>
</dbReference>
<evidence type="ECO:0000256" key="5">
    <source>
        <dbReference type="PROSITE-ProRule" id="PRU00221"/>
    </source>
</evidence>
<dbReference type="InterPro" id="IPR015943">
    <property type="entry name" value="WD40/YVTN_repeat-like_dom_sf"/>
</dbReference>
<dbReference type="InterPro" id="IPR019775">
    <property type="entry name" value="WD40_repeat_CS"/>
</dbReference>
<dbReference type="SUPFAM" id="SSF50978">
    <property type="entry name" value="WD40 repeat-like"/>
    <property type="match status" value="1"/>
</dbReference>
<keyword evidence="8" id="KW-1185">Reference proteome</keyword>
<feature type="non-terminal residue" evidence="7">
    <location>
        <position position="1"/>
    </location>
</feature>
<dbReference type="Gene3D" id="2.130.10.10">
    <property type="entry name" value="YVTN repeat-like/Quinoprotein amine dehydrogenase"/>
    <property type="match status" value="2"/>
</dbReference>
<evidence type="ECO:0000256" key="6">
    <source>
        <dbReference type="SAM" id="MobiDB-lite"/>
    </source>
</evidence>
<feature type="compositionally biased region" description="Basic and acidic residues" evidence="6">
    <location>
        <begin position="1"/>
        <end position="39"/>
    </location>
</feature>
<dbReference type="GO" id="GO:0005868">
    <property type="term" value="C:cytoplasmic dynein complex"/>
    <property type="evidence" value="ECO:0007669"/>
    <property type="project" value="TreeGrafter"/>
</dbReference>
<gene>
    <name evidence="7" type="ORF">PENTCL1PPCAC_3437</name>
</gene>
<accession>A0AAV5SEY6</accession>
<name>A0AAV5SEY6_9BILA</name>
<dbReference type="PROSITE" id="PS00678">
    <property type="entry name" value="WD_REPEATS_1"/>
    <property type="match status" value="1"/>
</dbReference>
<dbReference type="PROSITE" id="PS50294">
    <property type="entry name" value="WD_REPEATS_REGION"/>
    <property type="match status" value="1"/>
</dbReference>
<feature type="region of interest" description="Disordered" evidence="6">
    <location>
        <begin position="666"/>
        <end position="699"/>
    </location>
</feature>
<dbReference type="InterPro" id="IPR001680">
    <property type="entry name" value="WD40_rpt"/>
</dbReference>
<dbReference type="GO" id="GO:0010970">
    <property type="term" value="P:transport along microtubule"/>
    <property type="evidence" value="ECO:0007669"/>
    <property type="project" value="TreeGrafter"/>
</dbReference>
<feature type="region of interest" description="Disordered" evidence="6">
    <location>
        <begin position="203"/>
        <end position="224"/>
    </location>
</feature>
<keyword evidence="4" id="KW-0677">Repeat</keyword>
<proteinExistence type="predicted"/>
<dbReference type="Pfam" id="PF00400">
    <property type="entry name" value="WD40"/>
    <property type="match status" value="3"/>
</dbReference>
<evidence type="ECO:0000256" key="3">
    <source>
        <dbReference type="ARBA" id="ARBA00022574"/>
    </source>
</evidence>
<comment type="subcellular location">
    <subcellularLocation>
        <location evidence="1">Cytoplasm</location>
    </subcellularLocation>
</comment>
<keyword evidence="2" id="KW-0963">Cytoplasm</keyword>
<feature type="region of interest" description="Disordered" evidence="6">
    <location>
        <begin position="77"/>
        <end position="103"/>
    </location>
</feature>
<dbReference type="InterPro" id="IPR036322">
    <property type="entry name" value="WD40_repeat_dom_sf"/>
</dbReference>
<dbReference type="GO" id="GO:0005737">
    <property type="term" value="C:cytoplasm"/>
    <property type="evidence" value="ECO:0007669"/>
    <property type="project" value="UniProtKB-SubCell"/>
</dbReference>
<keyword evidence="3 5" id="KW-0853">WD repeat</keyword>
<feature type="compositionally biased region" description="Basic and acidic residues" evidence="6">
    <location>
        <begin position="207"/>
        <end position="220"/>
    </location>
</feature>
<dbReference type="GO" id="GO:0045503">
    <property type="term" value="F:dynein light chain binding"/>
    <property type="evidence" value="ECO:0007669"/>
    <property type="project" value="TreeGrafter"/>
</dbReference>
<dbReference type="PANTHER" id="PTHR12442">
    <property type="entry name" value="DYNEIN INTERMEDIATE CHAIN"/>
    <property type="match status" value="1"/>
</dbReference>
<protein>
    <submittedName>
        <fullName evidence="7">Uncharacterized protein</fullName>
    </submittedName>
</protein>
<dbReference type="PANTHER" id="PTHR12442:SF22">
    <property type="entry name" value="CYTOPLASMIC DYNEIN 1 INTERMEDIATE CHAIN-RELATED"/>
    <property type="match status" value="1"/>
</dbReference>
<sequence>DRSSTKMSAEERRLELERKKAKLAEMRNAKKRQEDEKRRQLLNPAGAANGAESPRNVPRATLTSDDLNEMLIECGVPPQPNLRSSPERTERVENGNTLSPRGQRVASGARVINLDFTPAQSVASAPRDNAFYSKMTQTDDEKFSMGEFSTGSQEFDYDDDDMMAMDHRSHHHHHLEGHVDGSPIDGDIGDLLMRHQLGFQSRAVGAPHEEEKKEEEKAQKLPDLSEEEKNQIMTSAGFVNFFEYTSKVMMRALAEDDIFINYAIDSAAEVAVSGERLTLNRTFVDEKWTGGRAVVGISFSEMHPELVAVGYDELPEASGEPNGVVVVWNTKFKKPTPEFVFYCYSRLTSVAFARFHPHLIIGGCYSGQLVMWDFRPDKHNINKKTPCNKSPLSVSAHTHPVYSLAVVGSSNAHNIVSVSTDGKLCAWNMETLSQPVEGSGKELVGKPAKPVAVLCMAFPPNDVNNLIVAGEDGGAYFISRHGGSSAEKMFDGHSAPVSGASFHPPIGPIDFSHVFLTSSMDWTIKLWSLKDPKLRLSLEAHVDYVYDVAWSPTHPAVFASVDTDGNLFLWNLNEDVEGPVARLRLTRGGGEGEEGAEGAGVAAPLVLRKLSWSANGAHLLVGGADGEVRMLDVHESMHTNVRSEEWGKFASMLADVRQTVEEAEELSEASGFGAPLSSATPTTMSGGGGSISTTPRTSFAQLPGQSTAAALVAGSSPRTLY</sequence>
<dbReference type="PROSITE" id="PS50082">
    <property type="entry name" value="WD_REPEATS_2"/>
    <property type="match status" value="2"/>
</dbReference>
<dbReference type="AlphaFoldDB" id="A0AAV5SEY6"/>
<comment type="caution">
    <text evidence="7">The sequence shown here is derived from an EMBL/GenBank/DDBJ whole genome shotgun (WGS) entry which is preliminary data.</text>
</comment>
<dbReference type="InterPro" id="IPR050687">
    <property type="entry name" value="Dynein_IC"/>
</dbReference>
<feature type="region of interest" description="Disordered" evidence="6">
    <location>
        <begin position="1"/>
        <end position="62"/>
    </location>
</feature>
<dbReference type="SMART" id="SM00320">
    <property type="entry name" value="WD40"/>
    <property type="match status" value="6"/>
</dbReference>
<evidence type="ECO:0000313" key="7">
    <source>
        <dbReference type="EMBL" id="GMS81262.1"/>
    </source>
</evidence>
<evidence type="ECO:0000313" key="8">
    <source>
        <dbReference type="Proteomes" id="UP001432027"/>
    </source>
</evidence>
<feature type="repeat" description="WD" evidence="5">
    <location>
        <begin position="490"/>
        <end position="537"/>
    </location>
</feature>
<reference evidence="7" key="1">
    <citation type="submission" date="2023-10" db="EMBL/GenBank/DDBJ databases">
        <title>Genome assembly of Pristionchus species.</title>
        <authorList>
            <person name="Yoshida K."/>
            <person name="Sommer R.J."/>
        </authorList>
    </citation>
    <scope>NUCLEOTIDE SEQUENCE</scope>
    <source>
        <strain evidence="7">RS0144</strain>
    </source>
</reference>
<dbReference type="EMBL" id="BTSX01000001">
    <property type="protein sequence ID" value="GMS81262.1"/>
    <property type="molecule type" value="Genomic_DNA"/>
</dbReference>
<feature type="repeat" description="WD" evidence="5">
    <location>
        <begin position="538"/>
        <end position="573"/>
    </location>
</feature>
<organism evidence="7 8">
    <name type="scientific">Pristionchus entomophagus</name>
    <dbReference type="NCBI Taxonomy" id="358040"/>
    <lineage>
        <taxon>Eukaryota</taxon>
        <taxon>Metazoa</taxon>
        <taxon>Ecdysozoa</taxon>
        <taxon>Nematoda</taxon>
        <taxon>Chromadorea</taxon>
        <taxon>Rhabditida</taxon>
        <taxon>Rhabditina</taxon>
        <taxon>Diplogasteromorpha</taxon>
        <taxon>Diplogasteroidea</taxon>
        <taxon>Neodiplogasteridae</taxon>
        <taxon>Pristionchus</taxon>
    </lineage>
</organism>
<evidence type="ECO:0000256" key="1">
    <source>
        <dbReference type="ARBA" id="ARBA00004496"/>
    </source>
</evidence>
<evidence type="ECO:0000256" key="2">
    <source>
        <dbReference type="ARBA" id="ARBA00022490"/>
    </source>
</evidence>